<protein>
    <submittedName>
        <fullName evidence="2">Uncharacterized protein</fullName>
    </submittedName>
</protein>
<feature type="transmembrane region" description="Helical" evidence="1">
    <location>
        <begin position="130"/>
        <end position="150"/>
    </location>
</feature>
<dbReference type="EMBL" id="JAAAMI010000004">
    <property type="protein sequence ID" value="NDV43546.1"/>
    <property type="molecule type" value="Genomic_DNA"/>
</dbReference>
<proteinExistence type="predicted"/>
<keyword evidence="3" id="KW-1185">Reference proteome</keyword>
<evidence type="ECO:0000313" key="3">
    <source>
        <dbReference type="Proteomes" id="UP000468707"/>
    </source>
</evidence>
<dbReference type="AlphaFoldDB" id="A0A6I5KRX4"/>
<accession>A0A6I5KRX4</accession>
<evidence type="ECO:0000313" key="2">
    <source>
        <dbReference type="EMBL" id="NDV43546.1"/>
    </source>
</evidence>
<evidence type="ECO:0000256" key="1">
    <source>
        <dbReference type="SAM" id="Phobius"/>
    </source>
</evidence>
<feature type="transmembrane region" description="Helical" evidence="1">
    <location>
        <begin position="203"/>
        <end position="222"/>
    </location>
</feature>
<keyword evidence="1" id="KW-1133">Transmembrane helix</keyword>
<keyword evidence="1" id="KW-0472">Membrane</keyword>
<dbReference type="Proteomes" id="UP000468707">
    <property type="component" value="Unassembled WGS sequence"/>
</dbReference>
<keyword evidence="1" id="KW-0812">Transmembrane</keyword>
<feature type="transmembrane region" description="Helical" evidence="1">
    <location>
        <begin position="76"/>
        <end position="93"/>
    </location>
</feature>
<feature type="transmembrane region" description="Helical" evidence="1">
    <location>
        <begin position="171"/>
        <end position="191"/>
    </location>
</feature>
<feature type="transmembrane region" description="Helical" evidence="1">
    <location>
        <begin position="38"/>
        <end position="56"/>
    </location>
</feature>
<comment type="caution">
    <text evidence="2">The sequence shown here is derived from an EMBL/GenBank/DDBJ whole genome shotgun (WGS) entry which is preliminary data.</text>
</comment>
<name>A0A6I5KRX4_9FLAO</name>
<sequence>MEEFYNFITEQYFLPFYIIVWLVAVVRYRTFFDTPLKYYPIYLMYTFLTELLGYLVTHTDQFQFFSEKKYDWHNVIIFNIYSVIAFSFFFYIYWKVLQSKKHKRWVAYGGLISLLSYLISLFFQDPLHMNLYYADLIASMVLLFDIGLYIKEKRSEEGTYPIKNNLMFWTTLGLSVFHAIFPYLFLIAYEAPLIWAKLQLREVLKVLIIFMYGTFMIGALLGRRSSFR</sequence>
<feature type="transmembrane region" description="Helical" evidence="1">
    <location>
        <begin position="12"/>
        <end position="31"/>
    </location>
</feature>
<organism evidence="2 3">
    <name type="scientific">Flagellimonas sediminis</name>
    <dbReference type="NCBI Taxonomy" id="2696468"/>
    <lineage>
        <taxon>Bacteria</taxon>
        <taxon>Pseudomonadati</taxon>
        <taxon>Bacteroidota</taxon>
        <taxon>Flavobacteriia</taxon>
        <taxon>Flavobacteriales</taxon>
        <taxon>Flavobacteriaceae</taxon>
        <taxon>Flagellimonas</taxon>
    </lineage>
</organism>
<gene>
    <name evidence="2" type="ORF">GTK07_09435</name>
</gene>
<feature type="transmembrane region" description="Helical" evidence="1">
    <location>
        <begin position="105"/>
        <end position="124"/>
    </location>
</feature>
<reference evidence="2 3" key="1">
    <citation type="submission" date="2020-01" db="EMBL/GenBank/DDBJ databases">
        <title>Muricauda sediminis sp.nov. 40Bstr401.</title>
        <authorList>
            <person name="Xue Z."/>
            <person name="Zhu S."/>
            <person name="Ren N."/>
            <person name="Chen T."/>
            <person name="Chen X."/>
            <person name="Chen J."/>
            <person name="Yang J."/>
        </authorList>
    </citation>
    <scope>NUCLEOTIDE SEQUENCE [LARGE SCALE GENOMIC DNA]</scope>
    <source>
        <strain evidence="2 3">40Bstr401</strain>
    </source>
</reference>
<dbReference type="RefSeq" id="WP_163635010.1">
    <property type="nucleotide sequence ID" value="NZ_JAAAMI010000004.1"/>
</dbReference>